<dbReference type="EMBL" id="JAROAV010000004">
    <property type="protein sequence ID" value="MDF8262822.1"/>
    <property type="molecule type" value="Genomic_DNA"/>
</dbReference>
<dbReference type="InterPro" id="IPR010427">
    <property type="entry name" value="DUF1023"/>
</dbReference>
<evidence type="ECO:0000313" key="4">
    <source>
        <dbReference type="Proteomes" id="UP001528912"/>
    </source>
</evidence>
<dbReference type="Pfam" id="PF06259">
    <property type="entry name" value="Abhydrolase_8"/>
    <property type="match status" value="1"/>
</dbReference>
<dbReference type="InterPro" id="IPR029058">
    <property type="entry name" value="AB_hydrolase_fold"/>
</dbReference>
<dbReference type="RefSeq" id="WP_277190606.1">
    <property type="nucleotide sequence ID" value="NZ_JAROAV010000004.1"/>
</dbReference>
<dbReference type="Proteomes" id="UP001528912">
    <property type="component" value="Unassembled WGS sequence"/>
</dbReference>
<keyword evidence="4" id="KW-1185">Reference proteome</keyword>
<evidence type="ECO:0000256" key="1">
    <source>
        <dbReference type="SAM" id="MobiDB-lite"/>
    </source>
</evidence>
<evidence type="ECO:0000259" key="2">
    <source>
        <dbReference type="Pfam" id="PF06259"/>
    </source>
</evidence>
<comment type="caution">
    <text evidence="3">The sequence shown here is derived from an EMBL/GenBank/DDBJ whole genome shotgun (WGS) entry which is preliminary data.</text>
</comment>
<evidence type="ECO:0000313" key="3">
    <source>
        <dbReference type="EMBL" id="MDF8262822.1"/>
    </source>
</evidence>
<feature type="domain" description="DUF1023" evidence="2">
    <location>
        <begin position="286"/>
        <end position="450"/>
    </location>
</feature>
<dbReference type="Gene3D" id="3.40.50.1820">
    <property type="entry name" value="alpha/beta hydrolase"/>
    <property type="match status" value="1"/>
</dbReference>
<dbReference type="SUPFAM" id="SSF53474">
    <property type="entry name" value="alpha/beta-Hydrolases"/>
    <property type="match status" value="1"/>
</dbReference>
<keyword evidence="3" id="KW-0378">Hydrolase</keyword>
<dbReference type="GO" id="GO:0016787">
    <property type="term" value="F:hydrolase activity"/>
    <property type="evidence" value="ECO:0007669"/>
    <property type="project" value="UniProtKB-KW"/>
</dbReference>
<proteinExistence type="predicted"/>
<gene>
    <name evidence="3" type="ORF">P4R38_01010</name>
</gene>
<name>A0ABT6C1Z7_9MICO</name>
<sequence length="556" mass="58207">MRSAAGTLDRAGRAVTLLDGAVGRVITHLPATSGLVAPSTGWLVAQTTLGLTIGDDSLGSVGARLGALARGLRYAAWAYDNAETLARGGFCVIGPDGSVAGLGPDGAPLPLIPVEGVLSLLLADAQSGPRFVAASADPAAVRDQWLALTPAQRTELITADAHHIGNLAGIPTVDRDRANRIMLQRDRAAGEALFRAHGVTPPTTIAQVDALSTAQLRQLGYLDGPVPLRTPGVGAVPGWSPMVDERTRGIVARYRTALSTAATATPGSDGTPRLVQTYDSGMYGNEGRVAIAFGNPDLATYVALCVPGLASRGSKMHQVGGDARRLQAEAARGRPPRDVAVIAWQGYDAPDTADVASQRKARAGARLLARDVTALRAAHTGPVSLMVVGHSYGSTTVGLALQNAGLADQVDQVALIGSPGVGGTARSVDDLHLRRDRVFVGSASRDQVTTNFQSLGADPAKDSFGATRFKAESVERASDFAAPWNMDDHSRYYDSDHHSESLYALADIVSGRKDQLAAHDMLAQPRHSSDVLQLHGPSIDIDDPEHDRTPTEGHQH</sequence>
<accession>A0ABT6C1Z7</accession>
<protein>
    <submittedName>
        <fullName evidence="3">Alpha/beta hydrolase</fullName>
    </submittedName>
</protein>
<feature type="region of interest" description="Disordered" evidence="1">
    <location>
        <begin position="526"/>
        <end position="556"/>
    </location>
</feature>
<reference evidence="3 4" key="1">
    <citation type="submission" date="2023-03" db="EMBL/GenBank/DDBJ databases">
        <title>YIM 133296 draft genome.</title>
        <authorList>
            <person name="Xiong L."/>
        </authorList>
    </citation>
    <scope>NUCLEOTIDE SEQUENCE [LARGE SCALE GENOMIC DNA]</scope>
    <source>
        <strain evidence="3 4">YIM 133296</strain>
    </source>
</reference>
<organism evidence="3 4">
    <name type="scientific">Luteipulveratus flavus</name>
    <dbReference type="NCBI Taxonomy" id="3031728"/>
    <lineage>
        <taxon>Bacteria</taxon>
        <taxon>Bacillati</taxon>
        <taxon>Actinomycetota</taxon>
        <taxon>Actinomycetes</taxon>
        <taxon>Micrococcales</taxon>
        <taxon>Dermacoccaceae</taxon>
        <taxon>Luteipulveratus</taxon>
    </lineage>
</organism>
<feature type="compositionally biased region" description="Basic and acidic residues" evidence="1">
    <location>
        <begin position="545"/>
        <end position="556"/>
    </location>
</feature>